<sequence length="141" mass="16493">MIKQGLLIGRTDGMEQAVMCLFNRCEQAKYFRHLSELSTQIDSVPELILVLQQFSDEYHEEQIEHLLTEYPLSRVICCYGPWCVSDGRNHNFWPMAVRVPIAEIQQRIEREMEVIAGKRPPLERTAGRDEIFAFEHGNDFH</sequence>
<proteinExistence type="predicted"/>
<protein>
    <submittedName>
        <fullName evidence="1">Uncharacterized protein</fullName>
    </submittedName>
</protein>
<gene>
    <name evidence="1" type="ORF">Mal48_15350</name>
</gene>
<name>A0A517QKX3_9PLAN</name>
<reference evidence="1 2" key="1">
    <citation type="submission" date="2019-02" db="EMBL/GenBank/DDBJ databases">
        <title>Deep-cultivation of Planctomycetes and their phenomic and genomic characterization uncovers novel biology.</title>
        <authorList>
            <person name="Wiegand S."/>
            <person name="Jogler M."/>
            <person name="Boedeker C."/>
            <person name="Pinto D."/>
            <person name="Vollmers J."/>
            <person name="Rivas-Marin E."/>
            <person name="Kohn T."/>
            <person name="Peeters S.H."/>
            <person name="Heuer A."/>
            <person name="Rast P."/>
            <person name="Oberbeckmann S."/>
            <person name="Bunk B."/>
            <person name="Jeske O."/>
            <person name="Meyerdierks A."/>
            <person name="Storesund J.E."/>
            <person name="Kallscheuer N."/>
            <person name="Luecker S."/>
            <person name="Lage O.M."/>
            <person name="Pohl T."/>
            <person name="Merkel B.J."/>
            <person name="Hornburger P."/>
            <person name="Mueller R.-W."/>
            <person name="Bruemmer F."/>
            <person name="Labrenz M."/>
            <person name="Spormann A.M."/>
            <person name="Op den Camp H."/>
            <person name="Overmann J."/>
            <person name="Amann R."/>
            <person name="Jetten M.S.M."/>
            <person name="Mascher T."/>
            <person name="Medema M.H."/>
            <person name="Devos D.P."/>
            <person name="Kaster A.-K."/>
            <person name="Ovreas L."/>
            <person name="Rohde M."/>
            <person name="Galperin M.Y."/>
            <person name="Jogler C."/>
        </authorList>
    </citation>
    <scope>NUCLEOTIDE SEQUENCE [LARGE SCALE GENOMIC DNA]</scope>
    <source>
        <strain evidence="1 2">Mal48</strain>
    </source>
</reference>
<organism evidence="1 2">
    <name type="scientific">Thalassoglobus polymorphus</name>
    <dbReference type="NCBI Taxonomy" id="2527994"/>
    <lineage>
        <taxon>Bacteria</taxon>
        <taxon>Pseudomonadati</taxon>
        <taxon>Planctomycetota</taxon>
        <taxon>Planctomycetia</taxon>
        <taxon>Planctomycetales</taxon>
        <taxon>Planctomycetaceae</taxon>
        <taxon>Thalassoglobus</taxon>
    </lineage>
</organism>
<accession>A0A517QKX3</accession>
<dbReference type="AlphaFoldDB" id="A0A517QKX3"/>
<keyword evidence="2" id="KW-1185">Reference proteome</keyword>
<dbReference type="Proteomes" id="UP000315724">
    <property type="component" value="Chromosome"/>
</dbReference>
<dbReference type="KEGG" id="tpol:Mal48_15350"/>
<evidence type="ECO:0000313" key="1">
    <source>
        <dbReference type="EMBL" id="QDT32292.1"/>
    </source>
</evidence>
<dbReference type="EMBL" id="CP036267">
    <property type="protein sequence ID" value="QDT32292.1"/>
    <property type="molecule type" value="Genomic_DNA"/>
</dbReference>
<evidence type="ECO:0000313" key="2">
    <source>
        <dbReference type="Proteomes" id="UP000315724"/>
    </source>
</evidence>